<evidence type="ECO:0000313" key="2">
    <source>
        <dbReference type="EnsemblMetazoa" id="ASTEI11389-PA"/>
    </source>
</evidence>
<dbReference type="Proteomes" id="UP000076408">
    <property type="component" value="Unassembled WGS sequence"/>
</dbReference>
<dbReference type="STRING" id="30069.A0A182YSF3"/>
<dbReference type="EnsemblMetazoa" id="ASTEI11389-RA">
    <property type="protein sequence ID" value="ASTEI11389-PA"/>
    <property type="gene ID" value="ASTEI11389"/>
</dbReference>
<protein>
    <submittedName>
        <fullName evidence="2">Uncharacterized protein</fullName>
    </submittedName>
</protein>
<organism evidence="2 3">
    <name type="scientific">Anopheles stephensi</name>
    <name type="common">Indo-Pakistan malaria mosquito</name>
    <dbReference type="NCBI Taxonomy" id="30069"/>
    <lineage>
        <taxon>Eukaryota</taxon>
        <taxon>Metazoa</taxon>
        <taxon>Ecdysozoa</taxon>
        <taxon>Arthropoda</taxon>
        <taxon>Hexapoda</taxon>
        <taxon>Insecta</taxon>
        <taxon>Pterygota</taxon>
        <taxon>Neoptera</taxon>
        <taxon>Endopterygota</taxon>
        <taxon>Diptera</taxon>
        <taxon>Nematocera</taxon>
        <taxon>Culicoidea</taxon>
        <taxon>Culicidae</taxon>
        <taxon>Anophelinae</taxon>
        <taxon>Anopheles</taxon>
    </lineage>
</organism>
<feature type="region of interest" description="Disordered" evidence="1">
    <location>
        <begin position="45"/>
        <end position="73"/>
    </location>
</feature>
<dbReference type="AlphaFoldDB" id="A0A182YSF3"/>
<dbReference type="VEuPathDB" id="VectorBase:ASTEI20_032434"/>
<reference evidence="3" key="1">
    <citation type="journal article" date="2014" name="Genome Biol.">
        <title>Genome analysis of a major urban malaria vector mosquito, Anopheles stephensi.</title>
        <authorList>
            <person name="Jiang X."/>
            <person name="Peery A."/>
            <person name="Hall A.B."/>
            <person name="Sharma A."/>
            <person name="Chen X.G."/>
            <person name="Waterhouse R.M."/>
            <person name="Komissarov A."/>
            <person name="Riehle M.M."/>
            <person name="Shouche Y."/>
            <person name="Sharakhova M.V."/>
            <person name="Lawson D."/>
            <person name="Pakpour N."/>
            <person name="Arensburger P."/>
            <person name="Davidson V.L."/>
            <person name="Eiglmeier K."/>
            <person name="Emrich S."/>
            <person name="George P."/>
            <person name="Kennedy R.C."/>
            <person name="Mane S.P."/>
            <person name="Maslen G."/>
            <person name="Oringanje C."/>
            <person name="Qi Y."/>
            <person name="Settlage R."/>
            <person name="Tojo M."/>
            <person name="Tubio J.M."/>
            <person name="Unger M.F."/>
            <person name="Wang B."/>
            <person name="Vernick K.D."/>
            <person name="Ribeiro J.M."/>
            <person name="James A.A."/>
            <person name="Michel K."/>
            <person name="Riehle M.A."/>
            <person name="Luckhart S."/>
            <person name="Sharakhov I.V."/>
            <person name="Tu Z."/>
        </authorList>
    </citation>
    <scope>NUCLEOTIDE SEQUENCE [LARGE SCALE GENOMIC DNA]</scope>
    <source>
        <strain evidence="3">Indian</strain>
    </source>
</reference>
<feature type="compositionally biased region" description="Basic and acidic residues" evidence="1">
    <location>
        <begin position="1"/>
        <end position="12"/>
    </location>
</feature>
<proteinExistence type="predicted"/>
<sequence>MSTQKSEIRTESNRPVATNNVSNPTAAMAATALAITTTTSSFSCCPANGESSSIDDSIELNDSQEGGNNNTLYHNGLLEKQDYHFPKRPPVDIVFRDIRYEVKRFNIAKAKF</sequence>
<evidence type="ECO:0000313" key="3">
    <source>
        <dbReference type="Proteomes" id="UP000076408"/>
    </source>
</evidence>
<evidence type="ECO:0000256" key="1">
    <source>
        <dbReference type="SAM" id="MobiDB-lite"/>
    </source>
</evidence>
<feature type="region of interest" description="Disordered" evidence="1">
    <location>
        <begin position="1"/>
        <end position="23"/>
    </location>
</feature>
<dbReference type="VEuPathDB" id="VectorBase:ASTEI11389"/>
<feature type="compositionally biased region" description="Polar residues" evidence="1">
    <location>
        <begin position="13"/>
        <end position="23"/>
    </location>
</feature>
<reference evidence="2" key="2">
    <citation type="submission" date="2020-05" db="UniProtKB">
        <authorList>
            <consortium name="EnsemblMetazoa"/>
        </authorList>
    </citation>
    <scope>IDENTIFICATION</scope>
    <source>
        <strain evidence="2">Indian</strain>
    </source>
</reference>
<keyword evidence="3" id="KW-1185">Reference proteome</keyword>
<accession>A0A182YSF3</accession>
<feature type="compositionally biased region" description="Polar residues" evidence="1">
    <location>
        <begin position="49"/>
        <end position="73"/>
    </location>
</feature>
<name>A0A182YSF3_ANOST</name>